<reference evidence="1 2" key="1">
    <citation type="journal article" date="2013" name="Genome Announc.">
        <title>Draft genome sequence of an Actinobacterium, Brachybacterium muris strain UCD-AY4.</title>
        <authorList>
            <person name="Lo J.R."/>
            <person name="Lang J.M."/>
            <person name="Darling A.E."/>
            <person name="Eisen J.A."/>
            <person name="Coil D.A."/>
        </authorList>
    </citation>
    <scope>NUCLEOTIDE SEQUENCE [LARGE SCALE GENOMIC DNA]</scope>
    <source>
        <strain evidence="1 2">UCD-AY4</strain>
    </source>
</reference>
<keyword evidence="2" id="KW-1185">Reference proteome</keyword>
<gene>
    <name evidence="1" type="ORF">D641_0108045</name>
</gene>
<name>A0A022KWT1_9MICO</name>
<comment type="caution">
    <text evidence="1">The sequence shown here is derived from an EMBL/GenBank/DDBJ whole genome shotgun (WGS) entry which is preliminary data.</text>
</comment>
<evidence type="ECO:0000313" key="1">
    <source>
        <dbReference type="EMBL" id="EYT49368.1"/>
    </source>
</evidence>
<dbReference type="STRING" id="1249481.D641_0108045"/>
<dbReference type="RefSeq" id="WP_017823142.1">
    <property type="nucleotide sequence ID" value="NZ_AORC01000009.1"/>
</dbReference>
<dbReference type="Proteomes" id="UP000019754">
    <property type="component" value="Unassembled WGS sequence"/>
</dbReference>
<dbReference type="HOGENOM" id="CLU_1923042_0_0_11"/>
<dbReference type="EMBL" id="AORC01000009">
    <property type="protein sequence ID" value="EYT49368.1"/>
    <property type="molecule type" value="Genomic_DNA"/>
</dbReference>
<proteinExistence type="predicted"/>
<evidence type="ECO:0000313" key="2">
    <source>
        <dbReference type="Proteomes" id="UP000019754"/>
    </source>
</evidence>
<accession>A0A022KWT1</accession>
<organism evidence="1 2">
    <name type="scientific">Brachybacterium muris UCD-AY4</name>
    <dbReference type="NCBI Taxonomy" id="1249481"/>
    <lineage>
        <taxon>Bacteria</taxon>
        <taxon>Bacillati</taxon>
        <taxon>Actinomycetota</taxon>
        <taxon>Actinomycetes</taxon>
        <taxon>Micrococcales</taxon>
        <taxon>Dermabacteraceae</taxon>
        <taxon>Brachybacterium</taxon>
    </lineage>
</organism>
<protein>
    <submittedName>
        <fullName evidence="1">Antitoxin</fullName>
    </submittedName>
</protein>
<dbReference type="AlphaFoldDB" id="A0A022KWT1"/>
<sequence length="141" mass="15693">MSSADDCPSARHRWRIQGRAEREAPGAPSPAEALLVELDRIQVRLDDVIEQGRPAFFEGSDSYDRATVAVIRLAALFEEPSRFAPFLTAVTDDERRGIITTRNIAAHSGYRAMDADLFWQTTTEHLPGVIARLRTEVESAP</sequence>